<dbReference type="SUPFAM" id="SSF64518">
    <property type="entry name" value="Phase 1 flagellin"/>
    <property type="match status" value="1"/>
</dbReference>
<dbReference type="InterPro" id="IPR046358">
    <property type="entry name" value="Flagellin_C"/>
</dbReference>
<dbReference type="Gene3D" id="1.20.1330.10">
    <property type="entry name" value="f41 fragment of flagellin, N-terminal domain"/>
    <property type="match status" value="1"/>
</dbReference>
<dbReference type="PANTHER" id="PTHR42792:SF2">
    <property type="entry name" value="FLAGELLIN"/>
    <property type="match status" value="1"/>
</dbReference>
<dbReference type="InterPro" id="IPR001029">
    <property type="entry name" value="Flagellin_N"/>
</dbReference>
<dbReference type="Pfam" id="PF00700">
    <property type="entry name" value="Flagellin_C"/>
    <property type="match status" value="1"/>
</dbReference>
<dbReference type="GO" id="GO:0009288">
    <property type="term" value="C:bacterial-type flagellum"/>
    <property type="evidence" value="ECO:0007669"/>
    <property type="project" value="InterPro"/>
</dbReference>
<dbReference type="Pfam" id="PF00669">
    <property type="entry name" value="Flagellin_N"/>
    <property type="match status" value="1"/>
</dbReference>
<sequence>MPIVVNTNSAATTASFNLSKSSEALRKSLGRLSSGKRITTPADDAGGLAVALKLASKTNRTAGVIQNVQNSLSYLQVQDSSLQTVGKILDRMSELRTMAQDVTKNSSDIENYSKEFVELQGQLKQIKNETFNGISLFSSGAYSATNDPTIGRADNVLTDLVSDPTDTIQFHKYGRTLYTHPGGQTNDGSISLNVVNLEHVLQVGNLDLTNRPYWDSTNAVGGATGVNLGNVEDDQDSTTNNGLTADGFIKSILAVSVGAFTNAIEKLADARAENGAEQNRAMQVNDLLQSNMTNLEAAHGRIMDADIALESTRFARHNVLVQAGAAMTAQANQLTNVALALLG</sequence>
<dbReference type="PANTHER" id="PTHR42792">
    <property type="entry name" value="FLAGELLIN"/>
    <property type="match status" value="1"/>
</dbReference>
<dbReference type="InterPro" id="IPR001492">
    <property type="entry name" value="Flagellin"/>
</dbReference>
<proteinExistence type="predicted"/>
<evidence type="ECO:0000259" key="3">
    <source>
        <dbReference type="Pfam" id="PF00700"/>
    </source>
</evidence>
<reference evidence="4" key="1">
    <citation type="submission" date="2018-05" db="EMBL/GenBank/DDBJ databases">
        <authorList>
            <person name="Lanie J.A."/>
            <person name="Ng W.-L."/>
            <person name="Kazmierczak K.M."/>
            <person name="Andrzejewski T.M."/>
            <person name="Davidsen T.M."/>
            <person name="Wayne K.J."/>
            <person name="Tettelin H."/>
            <person name="Glass J.I."/>
            <person name="Rusch D."/>
            <person name="Podicherti R."/>
            <person name="Tsui H.-C.T."/>
            <person name="Winkler M.E."/>
        </authorList>
    </citation>
    <scope>NUCLEOTIDE SEQUENCE</scope>
</reference>
<evidence type="ECO:0008006" key="5">
    <source>
        <dbReference type="Google" id="ProtNLM"/>
    </source>
</evidence>
<evidence type="ECO:0000259" key="2">
    <source>
        <dbReference type="Pfam" id="PF00669"/>
    </source>
</evidence>
<dbReference type="EMBL" id="UINC01042141">
    <property type="protein sequence ID" value="SVB44370.1"/>
    <property type="molecule type" value="Genomic_DNA"/>
</dbReference>
<dbReference type="GO" id="GO:0005198">
    <property type="term" value="F:structural molecule activity"/>
    <property type="evidence" value="ECO:0007669"/>
    <property type="project" value="InterPro"/>
</dbReference>
<evidence type="ECO:0000313" key="4">
    <source>
        <dbReference type="EMBL" id="SVB44370.1"/>
    </source>
</evidence>
<name>A0A382E0Z0_9ZZZZ</name>
<organism evidence="4">
    <name type="scientific">marine metagenome</name>
    <dbReference type="NCBI Taxonomy" id="408172"/>
    <lineage>
        <taxon>unclassified sequences</taxon>
        <taxon>metagenomes</taxon>
        <taxon>ecological metagenomes</taxon>
    </lineage>
</organism>
<feature type="domain" description="Flagellin N-terminal" evidence="2">
    <location>
        <begin position="5"/>
        <end position="138"/>
    </location>
</feature>
<gene>
    <name evidence="4" type="ORF">METZ01_LOCUS197224</name>
</gene>
<dbReference type="AlphaFoldDB" id="A0A382E0Z0"/>
<accession>A0A382E0Z0</accession>
<evidence type="ECO:0000256" key="1">
    <source>
        <dbReference type="ARBA" id="ARBA00023143"/>
    </source>
</evidence>
<dbReference type="PRINTS" id="PR00207">
    <property type="entry name" value="FLAGELLIN"/>
</dbReference>
<keyword evidence="1" id="KW-0975">Bacterial flagellum</keyword>
<protein>
    <recommendedName>
        <fullName evidence="5">Flagellin</fullName>
    </recommendedName>
</protein>
<feature type="domain" description="Flagellin C-terminal" evidence="3">
    <location>
        <begin position="259"/>
        <end position="339"/>
    </location>
</feature>